<dbReference type="PANTHER" id="PTHR47183">
    <property type="entry name" value="GLUCOSE-1-PHOSPHATE CYTIDYLYLTRANSFERASE-RELATED"/>
    <property type="match status" value="1"/>
</dbReference>
<dbReference type="PANTHER" id="PTHR47183:SF1">
    <property type="entry name" value="GLUCOSE-1-PHOSPHATE CYTIDYLYLTRANSFERASE"/>
    <property type="match status" value="1"/>
</dbReference>
<dbReference type="Proteomes" id="UP000029917">
    <property type="component" value="Unassembled WGS sequence"/>
</dbReference>
<keyword evidence="1" id="KW-0548">Nucleotidyltransferase</keyword>
<reference evidence="1 2" key="2">
    <citation type="submission" date="2014-10" db="EMBL/GenBank/DDBJ databases">
        <title>Paracoccus sanguinis sp. nov., isolated from clinical specimens of New York State patients.</title>
        <authorList>
            <person name="Mingle L.A."/>
            <person name="Cole J.A."/>
            <person name="Lapierre P."/>
            <person name="Musser K.A."/>
        </authorList>
    </citation>
    <scope>NUCLEOTIDE SEQUENCE [LARGE SCALE GENOMIC DNA]</scope>
    <source>
        <strain evidence="1 2">HAMBI 3106</strain>
    </source>
</reference>
<dbReference type="InterPro" id="IPR029044">
    <property type="entry name" value="Nucleotide-diphossugar_trans"/>
</dbReference>
<evidence type="ECO:0000313" key="2">
    <source>
        <dbReference type="Proteomes" id="UP000029917"/>
    </source>
</evidence>
<gene>
    <name evidence="1" type="ORF">IC63_14655</name>
</gene>
<evidence type="ECO:0000313" key="1">
    <source>
        <dbReference type="EMBL" id="KGJ02507.1"/>
    </source>
</evidence>
<dbReference type="GO" id="GO:0047343">
    <property type="term" value="F:glucose-1-phosphate cytidylyltransferase activity"/>
    <property type="evidence" value="ECO:0007669"/>
    <property type="project" value="InterPro"/>
</dbReference>
<sequence length="270" mass="29145">MKTVLMAAAPVSDPTDPAPRIPNAMVEIGGRPIITHVMDIFSHFRQRDFIIAAGTGAIGIKQFFANYDMLTHDLTVCIGAGRVELQPSPGVALTLSVVDSGPATASGGRLRRLRRRLGTETFLLSYGDALGNVDIDALLGFHRRHGKLATVTAVRPPARAGALDLRGDRVVDVRQELPAEDAWINGGFLVLEPEALDYVVDDDAPLEHGPMMQLALDGELMAYRHSGFWHPLDTVEDRRFLGACCKAEVPPWLSFPAAGPPRADGPAPFP</sequence>
<reference evidence="1 2" key="1">
    <citation type="submission" date="2014-09" db="EMBL/GenBank/DDBJ databases">
        <authorList>
            <person name="McGinnis J.M."/>
            <person name="Wolfgang W.J."/>
        </authorList>
    </citation>
    <scope>NUCLEOTIDE SEQUENCE [LARGE SCALE GENOMIC DNA]</scope>
    <source>
        <strain evidence="1 2">HAMBI 3106</strain>
    </source>
</reference>
<dbReference type="SUPFAM" id="SSF53448">
    <property type="entry name" value="Nucleotide-diphospho-sugar transferases"/>
    <property type="match status" value="1"/>
</dbReference>
<dbReference type="EMBL" id="JRKS01000067">
    <property type="protein sequence ID" value="KGJ02507.1"/>
    <property type="molecule type" value="Genomic_DNA"/>
</dbReference>
<keyword evidence="2" id="KW-1185">Reference proteome</keyword>
<keyword evidence="1" id="KW-0808">Transferase</keyword>
<dbReference type="STRING" id="690417.IC63_14655"/>
<protein>
    <submittedName>
        <fullName evidence="1">Glucose-1-phosphate cytidylyltransferase</fullName>
    </submittedName>
</protein>
<comment type="caution">
    <text evidence="1">The sequence shown here is derived from an EMBL/GenBank/DDBJ whole genome shotgun (WGS) entry which is preliminary data.</text>
</comment>
<dbReference type="Gene3D" id="3.90.550.10">
    <property type="entry name" value="Spore Coat Polysaccharide Biosynthesis Protein SpsA, Chain A"/>
    <property type="match status" value="1"/>
</dbReference>
<dbReference type="InterPro" id="IPR013446">
    <property type="entry name" value="G1P_cyt_trans-like"/>
</dbReference>
<dbReference type="RefSeq" id="WP_036721472.1">
    <property type="nucleotide sequence ID" value="NZ_JRKS01000067.1"/>
</dbReference>
<proteinExistence type="predicted"/>
<dbReference type="AlphaFoldDB" id="A0A099EX63"/>
<organism evidence="1 2">
    <name type="scientific">Paracoccus sphaerophysae</name>
    <dbReference type="NCBI Taxonomy" id="690417"/>
    <lineage>
        <taxon>Bacteria</taxon>
        <taxon>Pseudomonadati</taxon>
        <taxon>Pseudomonadota</taxon>
        <taxon>Alphaproteobacteria</taxon>
        <taxon>Rhodobacterales</taxon>
        <taxon>Paracoccaceae</taxon>
        <taxon>Paracoccus</taxon>
    </lineage>
</organism>
<accession>A0A099EX63</accession>
<name>A0A099EX63_9RHOB</name>